<dbReference type="InterPro" id="IPR027417">
    <property type="entry name" value="P-loop_NTPase"/>
</dbReference>
<dbReference type="SMART" id="SM00382">
    <property type="entry name" value="AAA"/>
    <property type="match status" value="1"/>
</dbReference>
<evidence type="ECO:0000256" key="3">
    <source>
        <dbReference type="ARBA" id="ARBA00022840"/>
    </source>
</evidence>
<name>A0A3N3DTT1_9VIBR</name>
<keyword evidence="4" id="KW-1278">Translocase</keyword>
<dbReference type="Proteomes" id="UP000278792">
    <property type="component" value="Unassembled WGS sequence"/>
</dbReference>
<dbReference type="InterPro" id="IPR003439">
    <property type="entry name" value="ABC_transporter-like_ATP-bd"/>
</dbReference>
<keyword evidence="3 7" id="KW-0067">ATP-binding</keyword>
<evidence type="ECO:0000256" key="4">
    <source>
        <dbReference type="ARBA" id="ARBA00022967"/>
    </source>
</evidence>
<dbReference type="CDD" id="cd03214">
    <property type="entry name" value="ABC_Iron-Siderophores_B12_Hemin"/>
    <property type="match status" value="1"/>
</dbReference>
<evidence type="ECO:0000256" key="1">
    <source>
        <dbReference type="ARBA" id="ARBA00022448"/>
    </source>
</evidence>
<dbReference type="GO" id="GO:0016887">
    <property type="term" value="F:ATP hydrolysis activity"/>
    <property type="evidence" value="ECO:0007669"/>
    <property type="project" value="InterPro"/>
</dbReference>
<evidence type="ECO:0000313" key="8">
    <source>
        <dbReference type="Proteomes" id="UP000278792"/>
    </source>
</evidence>
<dbReference type="EMBL" id="RKIK01000107">
    <property type="protein sequence ID" value="ROV57897.1"/>
    <property type="molecule type" value="Genomic_DNA"/>
</dbReference>
<gene>
    <name evidence="7" type="ORF">EGH82_21000</name>
</gene>
<sequence>MFSLLSRQSNQHQISLADYNGNVSVEVQQLTVQLANKPILRNIDLCLHRSEFTALLGPNGTGKSTLLKAITNEIEHQGNIKLYGQERCRWSAPALARHLGVLPQHSSLSFNFTAQEVVELGAIGLSMTNSEIKNVVKTNMLKTDVTHLAQRYYPTLSGGEKQRVHLARVLTQLEQSQNNTTILLDEPTSALDLHHQHTTLALAKSLAEQGATVVAVLHDLNLAAQYADRLVILNQGSVAIDATPEIALQQEIIEQVYCHKVSIIPHPQLGHPLVIAN</sequence>
<evidence type="ECO:0000259" key="6">
    <source>
        <dbReference type="PROSITE" id="PS50893"/>
    </source>
</evidence>
<keyword evidence="1" id="KW-0813">Transport</keyword>
<comment type="function">
    <text evidence="5">Part of the ABC transporter complex HmuTUV involved in hemin import. Responsible for energy coupling to the transport system.</text>
</comment>
<organism evidence="7 8">
    <name type="scientific">Vibrio ponticus</name>
    <dbReference type="NCBI Taxonomy" id="265668"/>
    <lineage>
        <taxon>Bacteria</taxon>
        <taxon>Pseudomonadati</taxon>
        <taxon>Pseudomonadota</taxon>
        <taxon>Gammaproteobacteria</taxon>
        <taxon>Vibrionales</taxon>
        <taxon>Vibrionaceae</taxon>
        <taxon>Vibrio</taxon>
    </lineage>
</organism>
<dbReference type="PANTHER" id="PTHR42794:SF1">
    <property type="entry name" value="HEMIN IMPORT ATP-BINDING PROTEIN HMUV"/>
    <property type="match status" value="1"/>
</dbReference>
<evidence type="ECO:0000256" key="2">
    <source>
        <dbReference type="ARBA" id="ARBA00022741"/>
    </source>
</evidence>
<dbReference type="PANTHER" id="PTHR42794">
    <property type="entry name" value="HEMIN IMPORT ATP-BINDING PROTEIN HMUV"/>
    <property type="match status" value="1"/>
</dbReference>
<evidence type="ECO:0000313" key="7">
    <source>
        <dbReference type="EMBL" id="ROV57897.1"/>
    </source>
</evidence>
<dbReference type="PROSITE" id="PS50893">
    <property type="entry name" value="ABC_TRANSPORTER_2"/>
    <property type="match status" value="1"/>
</dbReference>
<feature type="domain" description="ABC transporter" evidence="6">
    <location>
        <begin position="25"/>
        <end position="260"/>
    </location>
</feature>
<dbReference type="NCBIfam" id="NF010068">
    <property type="entry name" value="PRK13548.1"/>
    <property type="match status" value="1"/>
</dbReference>
<dbReference type="Pfam" id="PF00005">
    <property type="entry name" value="ABC_tran"/>
    <property type="match status" value="1"/>
</dbReference>
<comment type="caution">
    <text evidence="7">The sequence shown here is derived from an EMBL/GenBank/DDBJ whole genome shotgun (WGS) entry which is preliminary data.</text>
</comment>
<dbReference type="Gene3D" id="3.40.50.300">
    <property type="entry name" value="P-loop containing nucleotide triphosphate hydrolases"/>
    <property type="match status" value="1"/>
</dbReference>
<reference evidence="7 8" key="1">
    <citation type="submission" date="2018-11" db="EMBL/GenBank/DDBJ databases">
        <title>Vibrio ponticus strain CAIM 1751 pathogenic for the snapper Lutjanus guttatus.</title>
        <authorList>
            <person name="Soto-Rodriguez S."/>
            <person name="Lozano-Olvera R."/>
            <person name="Gomez-Gil B."/>
        </authorList>
    </citation>
    <scope>NUCLEOTIDE SEQUENCE [LARGE SCALE GENOMIC DNA]</scope>
    <source>
        <strain evidence="7 8">CAIM 1751</strain>
    </source>
</reference>
<dbReference type="RefSeq" id="WP_123783546.1">
    <property type="nucleotide sequence ID" value="NZ_RKIK01000107.1"/>
</dbReference>
<accession>A0A3N3DTT1</accession>
<dbReference type="SUPFAM" id="SSF52540">
    <property type="entry name" value="P-loop containing nucleoside triphosphate hydrolases"/>
    <property type="match status" value="1"/>
</dbReference>
<protein>
    <submittedName>
        <fullName evidence="7">Heme ABC transporter ATP-binding protein</fullName>
    </submittedName>
</protein>
<keyword evidence="2" id="KW-0547">Nucleotide-binding</keyword>
<evidence type="ECO:0000256" key="5">
    <source>
        <dbReference type="ARBA" id="ARBA00037066"/>
    </source>
</evidence>
<proteinExistence type="predicted"/>
<dbReference type="GO" id="GO:0005524">
    <property type="term" value="F:ATP binding"/>
    <property type="evidence" value="ECO:0007669"/>
    <property type="project" value="UniProtKB-KW"/>
</dbReference>
<dbReference type="AlphaFoldDB" id="A0A3N3DTT1"/>
<dbReference type="InterPro" id="IPR003593">
    <property type="entry name" value="AAA+_ATPase"/>
</dbReference>